<dbReference type="PANTHER" id="PTHR45665:SF21">
    <property type="entry name" value="AQUAPORIN TIP1-3"/>
    <property type="match status" value="1"/>
</dbReference>
<dbReference type="InterPro" id="IPR000425">
    <property type="entry name" value="MIP"/>
</dbReference>
<evidence type="ECO:0000313" key="5">
    <source>
        <dbReference type="EMBL" id="KAK9019427.1"/>
    </source>
</evidence>
<name>A0ABR2S2R2_9ROSI</name>
<gene>
    <name evidence="5" type="ORF">V6N11_053951</name>
</gene>
<evidence type="ECO:0000256" key="4">
    <source>
        <dbReference type="ARBA" id="ARBA00023136"/>
    </source>
</evidence>
<accession>A0ABR2S2R2</accession>
<evidence type="ECO:0000256" key="1">
    <source>
        <dbReference type="ARBA" id="ARBA00004141"/>
    </source>
</evidence>
<dbReference type="Pfam" id="PF00230">
    <property type="entry name" value="MIP"/>
    <property type="match status" value="1"/>
</dbReference>
<sequence length="70" mass="7305">MTYAKITNNGAGTPAGLVATSLSHDFALFVAVSVSANISRGHVNPAVIFGAFISYHITLLRTFPTGSCSY</sequence>
<dbReference type="InterPro" id="IPR023271">
    <property type="entry name" value="Aquaporin-like"/>
</dbReference>
<dbReference type="Proteomes" id="UP001396334">
    <property type="component" value="Unassembled WGS sequence"/>
</dbReference>
<evidence type="ECO:0000313" key="6">
    <source>
        <dbReference type="Proteomes" id="UP001396334"/>
    </source>
</evidence>
<comment type="subcellular location">
    <subcellularLocation>
        <location evidence="1">Membrane</location>
        <topology evidence="1">Multi-pass membrane protein</topology>
    </subcellularLocation>
</comment>
<dbReference type="PANTHER" id="PTHR45665">
    <property type="entry name" value="AQUAPORIN-8"/>
    <property type="match status" value="1"/>
</dbReference>
<dbReference type="EMBL" id="JBBPBN010000017">
    <property type="protein sequence ID" value="KAK9019427.1"/>
    <property type="molecule type" value="Genomic_DNA"/>
</dbReference>
<dbReference type="SUPFAM" id="SSF81338">
    <property type="entry name" value="Aquaporin-like"/>
    <property type="match status" value="1"/>
</dbReference>
<evidence type="ECO:0000256" key="3">
    <source>
        <dbReference type="ARBA" id="ARBA00022989"/>
    </source>
</evidence>
<keyword evidence="3" id="KW-1133">Transmembrane helix</keyword>
<keyword evidence="4" id="KW-0472">Membrane</keyword>
<organism evidence="5 6">
    <name type="scientific">Hibiscus sabdariffa</name>
    <name type="common">roselle</name>
    <dbReference type="NCBI Taxonomy" id="183260"/>
    <lineage>
        <taxon>Eukaryota</taxon>
        <taxon>Viridiplantae</taxon>
        <taxon>Streptophyta</taxon>
        <taxon>Embryophyta</taxon>
        <taxon>Tracheophyta</taxon>
        <taxon>Spermatophyta</taxon>
        <taxon>Magnoliopsida</taxon>
        <taxon>eudicotyledons</taxon>
        <taxon>Gunneridae</taxon>
        <taxon>Pentapetalae</taxon>
        <taxon>rosids</taxon>
        <taxon>malvids</taxon>
        <taxon>Malvales</taxon>
        <taxon>Malvaceae</taxon>
        <taxon>Malvoideae</taxon>
        <taxon>Hibiscus</taxon>
    </lineage>
</organism>
<protein>
    <submittedName>
        <fullName evidence="5">Uncharacterized protein</fullName>
    </submittedName>
</protein>
<dbReference type="InterPro" id="IPR034294">
    <property type="entry name" value="Aquaporin_transptr"/>
</dbReference>
<reference evidence="5 6" key="1">
    <citation type="journal article" date="2024" name="G3 (Bethesda)">
        <title>Genome assembly of Hibiscus sabdariffa L. provides insights into metabolisms of medicinal natural products.</title>
        <authorList>
            <person name="Kim T."/>
        </authorList>
    </citation>
    <scope>NUCLEOTIDE SEQUENCE [LARGE SCALE GENOMIC DNA]</scope>
    <source>
        <strain evidence="5">TK-2024</strain>
        <tissue evidence="5">Old leaves</tissue>
    </source>
</reference>
<comment type="caution">
    <text evidence="5">The sequence shown here is derived from an EMBL/GenBank/DDBJ whole genome shotgun (WGS) entry which is preliminary data.</text>
</comment>
<keyword evidence="2" id="KW-0812">Transmembrane</keyword>
<keyword evidence="6" id="KW-1185">Reference proteome</keyword>
<proteinExistence type="predicted"/>
<dbReference type="Gene3D" id="1.20.1080.10">
    <property type="entry name" value="Glycerol uptake facilitator protein"/>
    <property type="match status" value="1"/>
</dbReference>
<evidence type="ECO:0000256" key="2">
    <source>
        <dbReference type="ARBA" id="ARBA00022692"/>
    </source>
</evidence>